<dbReference type="Proteomes" id="UP000252733">
    <property type="component" value="Unassembled WGS sequence"/>
</dbReference>
<dbReference type="RefSeq" id="WP_106152140.1">
    <property type="nucleotide sequence ID" value="NZ_PVTS01000003.1"/>
</dbReference>
<evidence type="ECO:0000259" key="2">
    <source>
        <dbReference type="Pfam" id="PF09851"/>
    </source>
</evidence>
<dbReference type="Pfam" id="PF09851">
    <property type="entry name" value="SHOCT"/>
    <property type="match status" value="1"/>
</dbReference>
<keyword evidence="1" id="KW-1133">Transmembrane helix</keyword>
<reference evidence="3 4" key="1">
    <citation type="submission" date="2018-07" db="EMBL/GenBank/DDBJ databases">
        <title>Freshwater and sediment microbial communities from various areas in North America, analyzing microbe dynamics in response to fracking.</title>
        <authorList>
            <person name="Lamendella R."/>
        </authorList>
    </citation>
    <scope>NUCLEOTIDE SEQUENCE [LARGE SCALE GENOMIC DNA]</scope>
    <source>
        <strain evidence="3 4">160A</strain>
    </source>
</reference>
<feature type="domain" description="SHOCT" evidence="2">
    <location>
        <begin position="51"/>
        <end position="78"/>
    </location>
</feature>
<evidence type="ECO:0000313" key="3">
    <source>
        <dbReference type="EMBL" id="RCW31968.1"/>
    </source>
</evidence>
<keyword evidence="1" id="KW-0812">Transmembrane</keyword>
<feature type="transmembrane region" description="Helical" evidence="1">
    <location>
        <begin position="15"/>
        <end position="36"/>
    </location>
</feature>
<evidence type="ECO:0000313" key="4">
    <source>
        <dbReference type="Proteomes" id="UP000252733"/>
    </source>
</evidence>
<dbReference type="AlphaFoldDB" id="A0A2T0XR57"/>
<keyword evidence="1" id="KW-0472">Membrane</keyword>
<comment type="caution">
    <text evidence="3">The sequence shown here is derived from an EMBL/GenBank/DDBJ whole genome shotgun (WGS) entry which is preliminary data.</text>
</comment>
<evidence type="ECO:0000256" key="1">
    <source>
        <dbReference type="SAM" id="Phobius"/>
    </source>
</evidence>
<proteinExistence type="predicted"/>
<protein>
    <submittedName>
        <fullName evidence="3">Putative membrane protein</fullName>
    </submittedName>
</protein>
<dbReference type="EMBL" id="QPIZ01000016">
    <property type="protein sequence ID" value="RCW31968.1"/>
    <property type="molecule type" value="Genomic_DNA"/>
</dbReference>
<dbReference type="InterPro" id="IPR018649">
    <property type="entry name" value="SHOCT"/>
</dbReference>
<dbReference type="STRING" id="1168289.GCA_000259075_00383"/>
<keyword evidence="4" id="KW-1185">Reference proteome</keyword>
<dbReference type="OrthoDB" id="1123500at2"/>
<sequence>MEEAKKDKSKKTKRGAWTIGWGWMLVVPAMAFLSWATKKGIKDALEEEHPAPLTILKERYAKGEIDRNEYEEKLRDLLAS</sequence>
<organism evidence="3 4">
    <name type="scientific">Marinilabilia salmonicolor</name>
    <dbReference type="NCBI Taxonomy" id="989"/>
    <lineage>
        <taxon>Bacteria</taxon>
        <taxon>Pseudomonadati</taxon>
        <taxon>Bacteroidota</taxon>
        <taxon>Bacteroidia</taxon>
        <taxon>Marinilabiliales</taxon>
        <taxon>Marinilabiliaceae</taxon>
        <taxon>Marinilabilia</taxon>
    </lineage>
</organism>
<name>A0A2T0XR57_9BACT</name>
<accession>A0A2T0XR57</accession>
<gene>
    <name evidence="3" type="ORF">DFO77_11635</name>
</gene>